<evidence type="ECO:0000256" key="1">
    <source>
        <dbReference type="SAM" id="MobiDB-lite"/>
    </source>
</evidence>
<feature type="region of interest" description="Disordered" evidence="1">
    <location>
        <begin position="159"/>
        <end position="180"/>
    </location>
</feature>
<dbReference type="PROSITE" id="PS51257">
    <property type="entry name" value="PROKAR_LIPOPROTEIN"/>
    <property type="match status" value="1"/>
</dbReference>
<evidence type="ECO:0000313" key="3">
    <source>
        <dbReference type="Proteomes" id="UP001221838"/>
    </source>
</evidence>
<comment type="caution">
    <text evidence="2">The sequence shown here is derived from an EMBL/GenBank/DDBJ whole genome shotgun (WGS) entry which is preliminary data.</text>
</comment>
<proteinExistence type="predicted"/>
<gene>
    <name evidence="2" type="ORF">POL68_03870</name>
</gene>
<sequence>MRLARFGPIVLCASLILTGCPDKQPAGPLDSGTVADTVPDAGSEPAATSFTLRYQLGDAGLEPIAMTVDERPTIEPTSVIELRSSRPLRNYRIRLFDEADRAMISDDSVEESAEGIVYRITLPNPLKTGHRYTLVADAQTGAAFTDSLGRELEDLRFEFQVAGEKEKPTPPSKKDSKKRR</sequence>
<evidence type="ECO:0008006" key="4">
    <source>
        <dbReference type="Google" id="ProtNLM"/>
    </source>
</evidence>
<feature type="compositionally biased region" description="Basic and acidic residues" evidence="1">
    <location>
        <begin position="159"/>
        <end position="174"/>
    </location>
</feature>
<evidence type="ECO:0000313" key="2">
    <source>
        <dbReference type="EMBL" id="MDC0707599.1"/>
    </source>
</evidence>
<dbReference type="RefSeq" id="WP_272134833.1">
    <property type="nucleotide sequence ID" value="NZ_JAQNDM010000002.1"/>
</dbReference>
<protein>
    <recommendedName>
        <fullName evidence="4">Lipoprotein</fullName>
    </recommendedName>
</protein>
<dbReference type="EMBL" id="JAQNDM010000002">
    <property type="protein sequence ID" value="MDC0707599.1"/>
    <property type="molecule type" value="Genomic_DNA"/>
</dbReference>
<name>A0ABT5D1R2_9BACT</name>
<dbReference type="Proteomes" id="UP001221838">
    <property type="component" value="Unassembled WGS sequence"/>
</dbReference>
<keyword evidence="3" id="KW-1185">Reference proteome</keyword>
<accession>A0ABT5D1R2</accession>
<organism evidence="2 3">
    <name type="scientific">Stigmatella ashevillensis</name>
    <dbReference type="NCBI Taxonomy" id="2995309"/>
    <lineage>
        <taxon>Bacteria</taxon>
        <taxon>Pseudomonadati</taxon>
        <taxon>Myxococcota</taxon>
        <taxon>Myxococcia</taxon>
        <taxon>Myxococcales</taxon>
        <taxon>Cystobacterineae</taxon>
        <taxon>Archangiaceae</taxon>
        <taxon>Stigmatella</taxon>
    </lineage>
</organism>
<reference evidence="2 3" key="1">
    <citation type="submission" date="2022-11" db="EMBL/GenBank/DDBJ databases">
        <title>Minimal conservation of predation-associated metabolite biosynthetic gene clusters underscores biosynthetic potential of Myxococcota including descriptions for ten novel species: Archangium lansinium sp. nov., Myxococcus landrumus sp. nov., Nannocystis bai.</title>
        <authorList>
            <person name="Ahearne A."/>
            <person name="Stevens C."/>
            <person name="Dowd S."/>
        </authorList>
    </citation>
    <scope>NUCLEOTIDE SEQUENCE [LARGE SCALE GENOMIC DNA]</scope>
    <source>
        <strain evidence="2 3">NCWAL01</strain>
    </source>
</reference>